<reference evidence="2 3" key="1">
    <citation type="submission" date="2014-04" db="EMBL/GenBank/DDBJ databases">
        <title>Evolutionary Origins and Diversification of the Mycorrhizal Mutualists.</title>
        <authorList>
            <consortium name="DOE Joint Genome Institute"/>
            <consortium name="Mycorrhizal Genomics Consortium"/>
            <person name="Kohler A."/>
            <person name="Kuo A."/>
            <person name="Nagy L.G."/>
            <person name="Floudas D."/>
            <person name="Copeland A."/>
            <person name="Barry K.W."/>
            <person name="Cichocki N."/>
            <person name="Veneault-Fourrey C."/>
            <person name="LaButti K."/>
            <person name="Lindquist E.A."/>
            <person name="Lipzen A."/>
            <person name="Lundell T."/>
            <person name="Morin E."/>
            <person name="Murat C."/>
            <person name="Riley R."/>
            <person name="Ohm R."/>
            <person name="Sun H."/>
            <person name="Tunlid A."/>
            <person name="Henrissat B."/>
            <person name="Grigoriev I.V."/>
            <person name="Hibbett D.S."/>
            <person name="Martin F."/>
        </authorList>
    </citation>
    <scope>NUCLEOTIDE SEQUENCE [LARGE SCALE GENOMIC DNA]</scope>
    <source>
        <strain evidence="2 3">FD-317 M1</strain>
    </source>
</reference>
<dbReference type="InterPro" id="IPR000073">
    <property type="entry name" value="AB_hydrolase_1"/>
</dbReference>
<dbReference type="InterPro" id="IPR029058">
    <property type="entry name" value="AB_hydrolase_fold"/>
</dbReference>
<evidence type="ECO:0000313" key="2">
    <source>
        <dbReference type="EMBL" id="KIK58917.1"/>
    </source>
</evidence>
<dbReference type="PANTHER" id="PTHR43433">
    <property type="entry name" value="HYDROLASE, ALPHA/BETA FOLD FAMILY PROTEIN"/>
    <property type="match status" value="1"/>
</dbReference>
<feature type="non-terminal residue" evidence="2">
    <location>
        <position position="273"/>
    </location>
</feature>
<dbReference type="PROSITE" id="PS50007">
    <property type="entry name" value="PIPLC_X_DOMAIN"/>
    <property type="match status" value="1"/>
</dbReference>
<gene>
    <name evidence="2" type="ORF">GYMLUDRAFT_128653</name>
</gene>
<organism evidence="2 3">
    <name type="scientific">Collybiopsis luxurians FD-317 M1</name>
    <dbReference type="NCBI Taxonomy" id="944289"/>
    <lineage>
        <taxon>Eukaryota</taxon>
        <taxon>Fungi</taxon>
        <taxon>Dikarya</taxon>
        <taxon>Basidiomycota</taxon>
        <taxon>Agaricomycotina</taxon>
        <taxon>Agaricomycetes</taxon>
        <taxon>Agaricomycetidae</taxon>
        <taxon>Agaricales</taxon>
        <taxon>Marasmiineae</taxon>
        <taxon>Omphalotaceae</taxon>
        <taxon>Collybiopsis</taxon>
        <taxon>Collybiopsis luxurians</taxon>
    </lineage>
</organism>
<keyword evidence="3" id="KW-1185">Reference proteome</keyword>
<dbReference type="HOGENOM" id="CLU_070118_0_0_1"/>
<evidence type="ECO:0000313" key="3">
    <source>
        <dbReference type="Proteomes" id="UP000053593"/>
    </source>
</evidence>
<feature type="non-terminal residue" evidence="2">
    <location>
        <position position="1"/>
    </location>
</feature>
<dbReference type="OrthoDB" id="19657at2759"/>
<dbReference type="Pfam" id="PF00561">
    <property type="entry name" value="Abhydrolase_1"/>
    <property type="match status" value="1"/>
</dbReference>
<evidence type="ECO:0000259" key="1">
    <source>
        <dbReference type="Pfam" id="PF00561"/>
    </source>
</evidence>
<name>A0A0D0CKF7_9AGAR</name>
<dbReference type="SUPFAM" id="SSF53474">
    <property type="entry name" value="alpha/beta-Hydrolases"/>
    <property type="match status" value="1"/>
</dbReference>
<sequence>MPFIQVSTSTGNINFHYTISTPTCANAESIDNGLPVLLFFHAMAFHTIFHSQFHDPLLRKFNLVTFHLRFHGETTCDKIPRTYGAEDAAEDVVALMDALQLPPCHFVAMDMGSLIAVQIAITKPEKALSLFIMSHLCLEELPEVHQARSELYDLWFSDLPDAHMDVAVGFTQYAFSSRLSNFAQALMNYCHCINIKNWDLNHKIEYGLATYHFFIQRQHYSQETLSQIACPVKLIQGGNNLVYPESYTQEFVHNLKKAGVDVSWLTIPNAPHY</sequence>
<dbReference type="EMBL" id="KN834782">
    <property type="protein sequence ID" value="KIK58917.1"/>
    <property type="molecule type" value="Genomic_DNA"/>
</dbReference>
<proteinExistence type="predicted"/>
<dbReference type="AlphaFoldDB" id="A0A0D0CKF7"/>
<dbReference type="InterPro" id="IPR050471">
    <property type="entry name" value="AB_hydrolase"/>
</dbReference>
<protein>
    <recommendedName>
        <fullName evidence="1">AB hydrolase-1 domain-containing protein</fullName>
    </recommendedName>
</protein>
<dbReference type="Proteomes" id="UP000053593">
    <property type="component" value="Unassembled WGS sequence"/>
</dbReference>
<dbReference type="PANTHER" id="PTHR43433:SF5">
    <property type="entry name" value="AB HYDROLASE-1 DOMAIN-CONTAINING PROTEIN"/>
    <property type="match status" value="1"/>
</dbReference>
<accession>A0A0D0CKF7</accession>
<dbReference type="Gene3D" id="3.40.50.1820">
    <property type="entry name" value="alpha/beta hydrolase"/>
    <property type="match status" value="1"/>
</dbReference>
<feature type="domain" description="AB hydrolase-1" evidence="1">
    <location>
        <begin position="35"/>
        <end position="155"/>
    </location>
</feature>